<evidence type="ECO:0000259" key="1">
    <source>
        <dbReference type="PROSITE" id="PS00028"/>
    </source>
</evidence>
<evidence type="ECO:0000313" key="2">
    <source>
        <dbReference type="EMBL" id="EJW02716.1"/>
    </source>
</evidence>
<reference evidence="3" key="2">
    <citation type="submission" date="2015-07" db="EMBL/GenBank/DDBJ databases">
        <title>Contrasting host-pathogen interactions and genome evolution in two generalist and specialist microsporidian pathogens of mosquitoes.</title>
        <authorList>
            <consortium name="The Broad Institute Genomics Platform"/>
            <consortium name="The Broad Institute Genome Sequencing Center for Infectious Disease"/>
            <person name="Cuomo C.A."/>
            <person name="Sanscrainte N.D."/>
            <person name="Goldberg J.M."/>
            <person name="Heiman D."/>
            <person name="Young S."/>
            <person name="Zeng Q."/>
            <person name="Becnel J.J."/>
            <person name="Birren B.W."/>
        </authorList>
    </citation>
    <scope>NUCLEOTIDE SEQUENCE [LARGE SCALE GENOMIC DNA]</scope>
    <source>
        <strain evidence="3">USNM 41457</strain>
    </source>
</reference>
<feature type="domain" description="C2H2-type" evidence="1">
    <location>
        <begin position="108"/>
        <end position="129"/>
    </location>
</feature>
<dbReference type="InterPro" id="IPR013087">
    <property type="entry name" value="Znf_C2H2_type"/>
</dbReference>
<reference evidence="2 3" key="1">
    <citation type="submission" date="2011-08" db="EMBL/GenBank/DDBJ databases">
        <authorList>
            <person name="Liu Z.J."/>
            <person name="Shi F.L."/>
            <person name="Lu J.Q."/>
            <person name="Li M."/>
            <person name="Wang Z.L."/>
        </authorList>
    </citation>
    <scope>NUCLEOTIDE SEQUENCE [LARGE SCALE GENOMIC DNA]</scope>
    <source>
        <strain evidence="2 3">USNM 41457</strain>
    </source>
</reference>
<name>J9D4I5_EDHAE</name>
<dbReference type="Proteomes" id="UP000003163">
    <property type="component" value="Unassembled WGS sequence"/>
</dbReference>
<comment type="caution">
    <text evidence="2">The sequence shown here is derived from an EMBL/GenBank/DDBJ whole genome shotgun (WGS) entry which is preliminary data.</text>
</comment>
<sequence length="233" mass="26858">MICTSCQIEVGENLKQHYQTELHSINVKRKINNIPPIYSLTEINNRLDSGVNNFDGCKEEASIANDECFLCDVNGLDSCDEYFNHLFSHSIEITDLENTRKTLLNGQCIFCFVQFKNNSKLKKHISKIHIEDTSLSKTHFKLAKVNLNADHGICTLSDGKIIKSKDYNKETKSNYNIAKIDEKTDKSTGIMVYKMTKAEKNTAEKIQKRVRKNELKVSLSMNHQEHFTPHWRQ</sequence>
<proteinExistence type="predicted"/>
<organism evidence="2 3">
    <name type="scientific">Edhazardia aedis (strain USNM 41457)</name>
    <name type="common">Microsporidian parasite</name>
    <dbReference type="NCBI Taxonomy" id="1003232"/>
    <lineage>
        <taxon>Eukaryota</taxon>
        <taxon>Fungi</taxon>
        <taxon>Fungi incertae sedis</taxon>
        <taxon>Microsporidia</taxon>
        <taxon>Edhazardia</taxon>
    </lineage>
</organism>
<accession>J9D4I5</accession>
<keyword evidence="3" id="KW-1185">Reference proteome</keyword>
<protein>
    <recommendedName>
        <fullName evidence="1">C2H2-type domain-containing protein</fullName>
    </recommendedName>
</protein>
<evidence type="ECO:0000313" key="3">
    <source>
        <dbReference type="Proteomes" id="UP000003163"/>
    </source>
</evidence>
<dbReference type="HOGENOM" id="CLU_112982_0_0_1"/>
<dbReference type="PROSITE" id="PS00028">
    <property type="entry name" value="ZINC_FINGER_C2H2_1"/>
    <property type="match status" value="1"/>
</dbReference>
<gene>
    <name evidence="2" type="ORF">EDEG_02900</name>
</gene>
<dbReference type="OrthoDB" id="19329at2759"/>
<dbReference type="AlphaFoldDB" id="J9D4I5"/>
<dbReference type="VEuPathDB" id="MicrosporidiaDB:EDEG_02900"/>
<dbReference type="InParanoid" id="J9D4I5"/>
<dbReference type="EMBL" id="AFBI03000059">
    <property type="protein sequence ID" value="EJW02716.1"/>
    <property type="molecule type" value="Genomic_DNA"/>
</dbReference>